<keyword evidence="14" id="KW-1185">Reference proteome</keyword>
<dbReference type="Pfam" id="PF14781">
    <property type="entry name" value="BBS2_N"/>
    <property type="match status" value="1"/>
</dbReference>
<keyword evidence="4 7" id="KW-0969">Cilium</keyword>
<gene>
    <name evidence="15" type="primary">LOC108672640</name>
</gene>
<dbReference type="PIRSF" id="PIRSF013684">
    <property type="entry name" value="BBS2"/>
    <property type="match status" value="1"/>
</dbReference>
<evidence type="ECO:0000259" key="13">
    <source>
        <dbReference type="Pfam" id="PF23353"/>
    </source>
</evidence>
<keyword evidence="6 7" id="KW-0966">Cell projection</keyword>
<evidence type="ECO:0000259" key="8">
    <source>
        <dbReference type="Pfam" id="PF14781"/>
    </source>
</evidence>
<feature type="domain" description="BBS2 hairpin" evidence="13">
    <location>
        <begin position="601"/>
        <end position="698"/>
    </location>
</feature>
<dbReference type="FunFam" id="2.130.10.10:FF:000967">
    <property type="entry name" value="Bardet-Biedl syndrome 2 protein homolog"/>
    <property type="match status" value="1"/>
</dbReference>
<evidence type="ECO:0000256" key="1">
    <source>
        <dbReference type="ARBA" id="ARBA00004138"/>
    </source>
</evidence>
<dbReference type="InterPro" id="IPR055379">
    <property type="entry name" value="BBS2_pf_dom"/>
</dbReference>
<feature type="domain" description="BBS2 C-terminal helix bundle" evidence="12">
    <location>
        <begin position="703"/>
        <end position="728"/>
    </location>
</feature>
<dbReference type="InterPro" id="IPR029333">
    <property type="entry name" value="BBS2_GAE_dom"/>
</dbReference>
<dbReference type="PANTHER" id="PTHR32465">
    <property type="entry name" value="BARDET-BIEDL SYNDROME 2 PROTEIN"/>
    <property type="match status" value="1"/>
</dbReference>
<dbReference type="GO" id="GO:0034464">
    <property type="term" value="C:BBSome"/>
    <property type="evidence" value="ECO:0007669"/>
    <property type="project" value="UniProtKB-UniRule"/>
</dbReference>
<proteinExistence type="predicted"/>
<comment type="subcellular location">
    <subcellularLocation>
        <location evidence="1">Cell projection</location>
        <location evidence="1">Cilium</location>
    </subcellularLocation>
    <subcellularLocation>
        <location evidence="2">Cytoplasm</location>
        <location evidence="2">Cytoskeleton</location>
    </subcellularLocation>
</comment>
<dbReference type="InterPro" id="IPR029430">
    <property type="entry name" value="BBS2_N"/>
</dbReference>
<sequence length="734" mass="80338">MLVPAFTVNLKQKLLAGRVTIGRYDGIHPCLTASTTRDKVLIHNPHQQLGAGGGRMSLNTSSSDVALLNINQSVTALAAGNLSTVSLSTGKTTDTLVVCTPTNVLAYDVQNNADVFYKEVSDGSNAVTIGRLWRHPTPLALVGGNCSVQGFDSTGTDMFWTVAGDNVTSLALTDFDADGENELLVGSEDFDIRVFKKDELITEMAETEAVTGLCSVAGPRFAYSLTNGTVGVYQGSSRWWRIKSKNQAMCICSYDIDGDGVPELITGWSNGKLDARNDKSGEVVFKDNFDCAVAGIVKGDYRLDGKTQLLCCSVDGEIRGYQSSASESRYTLLDMNIEQETLRELTQRKSAMLMELKNYQENQRISNSTSSTGAVAGTGLGNSEGVAVIPANTQLQTGLTINLGDEEHNKPPHVEIALATTNDTIIRAVIIFAEGIFEGESHVYHPKENHLSSSIRVPIFPPKDVPVDLHIKAMVGYKGSNHYHVFELTRQLPRFSMYSIAKTALPQPQSYVKFELQERVARLVMWLNQSFLLLEDLKAAEDGSVSLKFQCLRKGGALLMEITPTCHVSLFCDDMDLVADIIQSLAAYLNLEDLEVVANFPAEVTELASKLEPLTEYQKARQKLSAELADNSGVIRGLIVRGEDARLMGDLVSMKQWYKEVMSINQSMINGYKIRCNNHQNLLACLKAINQSIQRAARLRVGKSKTTIVNACRQAIKNNNFDLLLKVIGLLPST</sequence>
<feature type="domain" description="BBS2 platform" evidence="11">
    <location>
        <begin position="502"/>
        <end position="589"/>
    </location>
</feature>
<feature type="domain" description="Ciliary BBSome complex subunit 2 middle region" evidence="10">
    <location>
        <begin position="169"/>
        <end position="276"/>
    </location>
</feature>
<name>A0A8B7NQ74_HYAAZ</name>
<dbReference type="InterPro" id="IPR055381">
    <property type="entry name" value="BBS2_CtH_dom"/>
</dbReference>
<dbReference type="RefSeq" id="XP_018015840.1">
    <property type="nucleotide sequence ID" value="XM_018160351.2"/>
</dbReference>
<dbReference type="GO" id="GO:0036064">
    <property type="term" value="C:ciliary basal body"/>
    <property type="evidence" value="ECO:0007669"/>
    <property type="project" value="TreeGrafter"/>
</dbReference>
<dbReference type="Pfam" id="PF23353">
    <property type="entry name" value="BBS2_hp"/>
    <property type="match status" value="1"/>
</dbReference>
<keyword evidence="3 7" id="KW-0963">Cytoplasm</keyword>
<feature type="domain" description="Ciliary BBSome complex subunit 2 N-terminal" evidence="8">
    <location>
        <begin position="20"/>
        <end position="130"/>
    </location>
</feature>
<dbReference type="InterPro" id="IPR016616">
    <property type="entry name" value="Bardet-Biedl_syndrome_2_prot"/>
</dbReference>
<dbReference type="GO" id="GO:0031514">
    <property type="term" value="C:motile cilium"/>
    <property type="evidence" value="ECO:0007669"/>
    <property type="project" value="TreeGrafter"/>
</dbReference>
<dbReference type="OrthoDB" id="2120021at2759"/>
<dbReference type="Pfam" id="PF23350">
    <property type="entry name" value="BBS2_pf"/>
    <property type="match status" value="1"/>
</dbReference>
<accession>A0A8B7NQ74</accession>
<evidence type="ECO:0000256" key="7">
    <source>
        <dbReference type="PIRNR" id="PIRNR013684"/>
    </source>
</evidence>
<evidence type="ECO:0000259" key="12">
    <source>
        <dbReference type="Pfam" id="PF23351"/>
    </source>
</evidence>
<dbReference type="GO" id="GO:0043005">
    <property type="term" value="C:neuron projection"/>
    <property type="evidence" value="ECO:0007669"/>
    <property type="project" value="TreeGrafter"/>
</dbReference>
<dbReference type="AlphaFoldDB" id="A0A8B7NQ74"/>
<organism evidence="14 15">
    <name type="scientific">Hyalella azteca</name>
    <name type="common">Amphipod</name>
    <dbReference type="NCBI Taxonomy" id="294128"/>
    <lineage>
        <taxon>Eukaryota</taxon>
        <taxon>Metazoa</taxon>
        <taxon>Ecdysozoa</taxon>
        <taxon>Arthropoda</taxon>
        <taxon>Crustacea</taxon>
        <taxon>Multicrustacea</taxon>
        <taxon>Malacostraca</taxon>
        <taxon>Eumalacostraca</taxon>
        <taxon>Peracarida</taxon>
        <taxon>Amphipoda</taxon>
        <taxon>Senticaudata</taxon>
        <taxon>Talitrida</taxon>
        <taxon>Talitroidea</taxon>
        <taxon>Hyalellidae</taxon>
        <taxon>Hyalella</taxon>
    </lineage>
</organism>
<reference evidence="15" key="1">
    <citation type="submission" date="2025-08" db="UniProtKB">
        <authorList>
            <consortium name="RefSeq"/>
        </authorList>
    </citation>
    <scope>IDENTIFICATION</scope>
    <source>
        <tissue evidence="15">Whole organism</tissue>
    </source>
</reference>
<dbReference type="KEGG" id="hazt:108672640"/>
<dbReference type="Pfam" id="PF14783">
    <property type="entry name" value="BBS2_Mid"/>
    <property type="match status" value="1"/>
</dbReference>
<evidence type="ECO:0000313" key="14">
    <source>
        <dbReference type="Proteomes" id="UP000694843"/>
    </source>
</evidence>
<evidence type="ECO:0000313" key="15">
    <source>
        <dbReference type="RefSeq" id="XP_018015840.1"/>
    </source>
</evidence>
<evidence type="ECO:0000259" key="9">
    <source>
        <dbReference type="Pfam" id="PF14782"/>
    </source>
</evidence>
<dbReference type="InterPro" id="IPR011047">
    <property type="entry name" value="Quinoprotein_ADH-like_sf"/>
</dbReference>
<dbReference type="Pfam" id="PF14782">
    <property type="entry name" value="BBS2_GAE"/>
    <property type="match status" value="1"/>
</dbReference>
<feature type="domain" description="BBS2 GAE" evidence="9">
    <location>
        <begin position="411"/>
        <end position="495"/>
    </location>
</feature>
<dbReference type="Pfam" id="PF23351">
    <property type="entry name" value="BBS2_CtH"/>
    <property type="match status" value="1"/>
</dbReference>
<evidence type="ECO:0000259" key="10">
    <source>
        <dbReference type="Pfam" id="PF14783"/>
    </source>
</evidence>
<dbReference type="InterPro" id="IPR029429">
    <property type="entry name" value="BBS2_Mid"/>
</dbReference>
<dbReference type="PANTHER" id="PTHR32465:SF0">
    <property type="entry name" value="BARDET-BIEDL SYNDROME 2 PROTEIN"/>
    <property type="match status" value="1"/>
</dbReference>
<evidence type="ECO:0000256" key="4">
    <source>
        <dbReference type="ARBA" id="ARBA00023069"/>
    </source>
</evidence>
<dbReference type="Proteomes" id="UP000694843">
    <property type="component" value="Unplaced"/>
</dbReference>
<evidence type="ECO:0000259" key="11">
    <source>
        <dbReference type="Pfam" id="PF23350"/>
    </source>
</evidence>
<evidence type="ECO:0000256" key="6">
    <source>
        <dbReference type="ARBA" id="ARBA00023273"/>
    </source>
</evidence>
<dbReference type="GO" id="GO:0016020">
    <property type="term" value="C:membrane"/>
    <property type="evidence" value="ECO:0007669"/>
    <property type="project" value="TreeGrafter"/>
</dbReference>
<evidence type="ECO:0000256" key="5">
    <source>
        <dbReference type="ARBA" id="ARBA00023212"/>
    </source>
</evidence>
<dbReference type="GeneID" id="108672640"/>
<dbReference type="InterPro" id="IPR055380">
    <property type="entry name" value="BBS2_hp_dom"/>
</dbReference>
<protein>
    <recommendedName>
        <fullName evidence="7">Bardet-Biedl syndrome 2 protein homolog</fullName>
    </recommendedName>
</protein>
<evidence type="ECO:0000256" key="3">
    <source>
        <dbReference type="ARBA" id="ARBA00022490"/>
    </source>
</evidence>
<keyword evidence="5 7" id="KW-0206">Cytoskeleton</keyword>
<dbReference type="GO" id="GO:1905515">
    <property type="term" value="P:non-motile cilium assembly"/>
    <property type="evidence" value="ECO:0007669"/>
    <property type="project" value="InterPro"/>
</dbReference>
<evidence type="ECO:0000256" key="2">
    <source>
        <dbReference type="ARBA" id="ARBA00004245"/>
    </source>
</evidence>
<dbReference type="OMA" id="MSDGANC"/>
<dbReference type="SUPFAM" id="SSF50998">
    <property type="entry name" value="Quinoprotein alcohol dehydrogenase-like"/>
    <property type="match status" value="1"/>
</dbReference>